<sequence length="33" mass="3930">MWKPKLICRIYDKCFILFLICLVSLTIPRCISV</sequence>
<proteinExistence type="predicted"/>
<evidence type="ECO:0000313" key="1">
    <source>
        <dbReference type="EMBL" id="JAD65159.1"/>
    </source>
</evidence>
<accession>A0A0A9BMJ8</accession>
<protein>
    <submittedName>
        <fullName evidence="1">Uncharacterized protein</fullName>
    </submittedName>
</protein>
<reference evidence="1" key="2">
    <citation type="journal article" date="2015" name="Data Brief">
        <title>Shoot transcriptome of the giant reed, Arundo donax.</title>
        <authorList>
            <person name="Barrero R.A."/>
            <person name="Guerrero F.D."/>
            <person name="Moolhuijzen P."/>
            <person name="Goolsby J.A."/>
            <person name="Tidwell J."/>
            <person name="Bellgard S.E."/>
            <person name="Bellgard M.I."/>
        </authorList>
    </citation>
    <scope>NUCLEOTIDE SEQUENCE</scope>
    <source>
        <tissue evidence="1">Shoot tissue taken approximately 20 cm above the soil surface</tissue>
    </source>
</reference>
<organism evidence="1">
    <name type="scientific">Arundo donax</name>
    <name type="common">Giant reed</name>
    <name type="synonym">Donax arundinaceus</name>
    <dbReference type="NCBI Taxonomy" id="35708"/>
    <lineage>
        <taxon>Eukaryota</taxon>
        <taxon>Viridiplantae</taxon>
        <taxon>Streptophyta</taxon>
        <taxon>Embryophyta</taxon>
        <taxon>Tracheophyta</taxon>
        <taxon>Spermatophyta</taxon>
        <taxon>Magnoliopsida</taxon>
        <taxon>Liliopsida</taxon>
        <taxon>Poales</taxon>
        <taxon>Poaceae</taxon>
        <taxon>PACMAD clade</taxon>
        <taxon>Arundinoideae</taxon>
        <taxon>Arundineae</taxon>
        <taxon>Arundo</taxon>
    </lineage>
</organism>
<name>A0A0A9BMJ8_ARUDO</name>
<dbReference type="AlphaFoldDB" id="A0A0A9BMJ8"/>
<reference evidence="1" key="1">
    <citation type="submission" date="2014-09" db="EMBL/GenBank/DDBJ databases">
        <authorList>
            <person name="Magalhaes I.L.F."/>
            <person name="Oliveira U."/>
            <person name="Santos F.R."/>
            <person name="Vidigal T.H.D.A."/>
            <person name="Brescovit A.D."/>
            <person name="Santos A.J."/>
        </authorList>
    </citation>
    <scope>NUCLEOTIDE SEQUENCE</scope>
    <source>
        <tissue evidence="1">Shoot tissue taken approximately 20 cm above the soil surface</tissue>
    </source>
</reference>
<dbReference type="EMBL" id="GBRH01232736">
    <property type="protein sequence ID" value="JAD65159.1"/>
    <property type="molecule type" value="Transcribed_RNA"/>
</dbReference>